<sequence>MPRQPDDVRSGVKQTSRRKAATSVFAPQRTSATTKRCTLGPPQRLLYVGFGTTLLPADGKRDAAAKGMTVEGPIKYARSGDAYIAYRVFGDGPRDIVLVPGTISHVELLWEMPSYEHLLKRLTVFARVITFDKRGQGLSDRVAEQSLEERVGDVRAVMDAAGSESATIYGWSEGGPMCLMFAATYPARASALVLFGTFASMKSEPWMMTREALDEFLARLIAHWGEGILVRLNAPSRRDDPVFLQWFARIERAAASPGSVRALMEANYEIDVRHLLPTIQAPTLILHRAGDKLVPVNMGRYLAEHIPGAKYVEIPGTDHLVLDQETQDLIADEIEEFITGTHRLLEPDRVLATIMFTDIVRSTERAVELGDARWNEVLSNYYAVLRKELTAFRGHEVNTTGDGLLATFDGPARAMRCARSVREKIQPLGLQVRTGLHTGECELIGGNVGGIAVHIAARVAAIAGADEVMVSSTTKDLVAGSGLQFVDRGAYNLKGVPGEWRLFVVQ</sequence>
<dbReference type="PROSITE" id="PS50125">
    <property type="entry name" value="GUANYLATE_CYCLASE_2"/>
    <property type="match status" value="1"/>
</dbReference>
<dbReference type="Pfam" id="PF00561">
    <property type="entry name" value="Abhydrolase_1"/>
    <property type="match status" value="1"/>
</dbReference>
<feature type="domain" description="Guanylate cyclase" evidence="2">
    <location>
        <begin position="353"/>
        <end position="460"/>
    </location>
</feature>
<feature type="region of interest" description="Disordered" evidence="1">
    <location>
        <begin position="1"/>
        <end position="23"/>
    </location>
</feature>
<protein>
    <submittedName>
        <fullName evidence="3">Pimeloyl-ACP methyl ester carboxylesterase</fullName>
    </submittedName>
</protein>
<dbReference type="PANTHER" id="PTHR43433">
    <property type="entry name" value="HYDROLASE, ALPHA/BETA FOLD FAMILY PROTEIN"/>
    <property type="match status" value="1"/>
</dbReference>
<dbReference type="SUPFAM" id="SSF55073">
    <property type="entry name" value="Nucleotide cyclase"/>
    <property type="match status" value="1"/>
</dbReference>
<dbReference type="InterPro" id="IPR029058">
    <property type="entry name" value="AB_hydrolase_fold"/>
</dbReference>
<dbReference type="Gene3D" id="3.30.70.1230">
    <property type="entry name" value="Nucleotide cyclase"/>
    <property type="match status" value="1"/>
</dbReference>
<dbReference type="SMART" id="SM00044">
    <property type="entry name" value="CYCc"/>
    <property type="match status" value="1"/>
</dbReference>
<evidence type="ECO:0000313" key="4">
    <source>
        <dbReference type="Proteomes" id="UP000190675"/>
    </source>
</evidence>
<dbReference type="InterPro" id="IPR001054">
    <property type="entry name" value="A/G_cyclase"/>
</dbReference>
<dbReference type="CDD" id="cd07302">
    <property type="entry name" value="CHD"/>
    <property type="match status" value="1"/>
</dbReference>
<dbReference type="PANTHER" id="PTHR43433:SF8">
    <property type="entry name" value="BIFUNCTIONAL LIPASE_ADENYLATE CYCLASE LIPJ"/>
    <property type="match status" value="1"/>
</dbReference>
<dbReference type="AlphaFoldDB" id="A0A1M5SUD6"/>
<dbReference type="Pfam" id="PF00211">
    <property type="entry name" value="Guanylate_cyc"/>
    <property type="match status" value="1"/>
</dbReference>
<accession>A0A1M5SUD6</accession>
<evidence type="ECO:0000259" key="2">
    <source>
        <dbReference type="PROSITE" id="PS50125"/>
    </source>
</evidence>
<feature type="compositionally biased region" description="Basic and acidic residues" evidence="1">
    <location>
        <begin position="1"/>
        <end position="10"/>
    </location>
</feature>
<proteinExistence type="predicted"/>
<dbReference type="SUPFAM" id="SSF53474">
    <property type="entry name" value="alpha/beta-Hydrolases"/>
    <property type="match status" value="1"/>
</dbReference>
<dbReference type="InterPro" id="IPR050471">
    <property type="entry name" value="AB_hydrolase"/>
</dbReference>
<dbReference type="Proteomes" id="UP000190675">
    <property type="component" value="Chromosome I"/>
</dbReference>
<reference evidence="3 4" key="1">
    <citation type="submission" date="2016-11" db="EMBL/GenBank/DDBJ databases">
        <authorList>
            <person name="Jaros S."/>
            <person name="Januszkiewicz K."/>
            <person name="Wedrychowicz H."/>
        </authorList>
    </citation>
    <scope>NUCLEOTIDE SEQUENCE [LARGE SCALE GENOMIC DNA]</scope>
    <source>
        <strain evidence="3 4">GAS242</strain>
    </source>
</reference>
<dbReference type="RefSeq" id="WP_244567695.1">
    <property type="nucleotide sequence ID" value="NZ_LT670818.1"/>
</dbReference>
<gene>
    <name evidence="3" type="ORF">SAMN05444169_7348</name>
</gene>
<name>A0A1M5SUD6_9BRAD</name>
<dbReference type="GO" id="GO:0035556">
    <property type="term" value="P:intracellular signal transduction"/>
    <property type="evidence" value="ECO:0007669"/>
    <property type="project" value="InterPro"/>
</dbReference>
<dbReference type="EMBL" id="LT670818">
    <property type="protein sequence ID" value="SHH41593.1"/>
    <property type="molecule type" value="Genomic_DNA"/>
</dbReference>
<dbReference type="GO" id="GO:0004016">
    <property type="term" value="F:adenylate cyclase activity"/>
    <property type="evidence" value="ECO:0007669"/>
    <property type="project" value="UniProtKB-ARBA"/>
</dbReference>
<dbReference type="GO" id="GO:0009190">
    <property type="term" value="P:cyclic nucleotide biosynthetic process"/>
    <property type="evidence" value="ECO:0007669"/>
    <property type="project" value="InterPro"/>
</dbReference>
<organism evidence="3 4">
    <name type="scientific">Bradyrhizobium erythrophlei</name>
    <dbReference type="NCBI Taxonomy" id="1437360"/>
    <lineage>
        <taxon>Bacteria</taxon>
        <taxon>Pseudomonadati</taxon>
        <taxon>Pseudomonadota</taxon>
        <taxon>Alphaproteobacteria</taxon>
        <taxon>Hyphomicrobiales</taxon>
        <taxon>Nitrobacteraceae</taxon>
        <taxon>Bradyrhizobium</taxon>
    </lineage>
</organism>
<dbReference type="Gene3D" id="3.40.50.1820">
    <property type="entry name" value="alpha/beta hydrolase"/>
    <property type="match status" value="1"/>
</dbReference>
<evidence type="ECO:0000256" key="1">
    <source>
        <dbReference type="SAM" id="MobiDB-lite"/>
    </source>
</evidence>
<dbReference type="InterPro" id="IPR029787">
    <property type="entry name" value="Nucleotide_cyclase"/>
</dbReference>
<dbReference type="InterPro" id="IPR000073">
    <property type="entry name" value="AB_hydrolase_1"/>
</dbReference>
<dbReference type="PRINTS" id="PR00111">
    <property type="entry name" value="ABHYDROLASE"/>
</dbReference>
<evidence type="ECO:0000313" key="3">
    <source>
        <dbReference type="EMBL" id="SHH41593.1"/>
    </source>
</evidence>